<dbReference type="SUPFAM" id="SSF55486">
    <property type="entry name" value="Metalloproteases ('zincins'), catalytic domain"/>
    <property type="match status" value="1"/>
</dbReference>
<keyword evidence="8" id="KW-0964">Secreted</keyword>
<dbReference type="GO" id="GO:0006508">
    <property type="term" value="P:proteolysis"/>
    <property type="evidence" value="ECO:0007669"/>
    <property type="project" value="UniProtKB-KW"/>
</dbReference>
<keyword evidence="12" id="KW-1185">Reference proteome</keyword>
<keyword evidence="4 8" id="KW-0378">Hydrolase</keyword>
<comment type="cofactor">
    <cofactor evidence="8">
        <name>Zn(2+)</name>
        <dbReference type="ChEBI" id="CHEBI:29105"/>
    </cofactor>
</comment>
<evidence type="ECO:0000256" key="6">
    <source>
        <dbReference type="ARBA" id="ARBA00023049"/>
    </source>
</evidence>
<dbReference type="Gene3D" id="1.10.390.10">
    <property type="entry name" value="Neutral Protease Domain 2"/>
    <property type="match status" value="1"/>
</dbReference>
<evidence type="ECO:0000259" key="10">
    <source>
        <dbReference type="Pfam" id="PF02868"/>
    </source>
</evidence>
<dbReference type="InterPro" id="IPR052759">
    <property type="entry name" value="Metalloprotease_M4"/>
</dbReference>
<evidence type="ECO:0000256" key="7">
    <source>
        <dbReference type="PIRSR" id="PIRSR623612-1"/>
    </source>
</evidence>
<reference evidence="11 12" key="1">
    <citation type="submission" date="2018-03" db="EMBL/GenBank/DDBJ databases">
        <authorList>
            <person name="Keele B.F."/>
        </authorList>
    </citation>
    <scope>NUCLEOTIDE SEQUENCE [LARGE SCALE GENOMIC DNA]</scope>
    <source>
        <strain evidence="11 12">CECT 8626</strain>
    </source>
</reference>
<evidence type="ECO:0000256" key="8">
    <source>
        <dbReference type="RuleBase" id="RU366073"/>
    </source>
</evidence>
<comment type="function">
    <text evidence="8">Extracellular zinc metalloprotease.</text>
</comment>
<dbReference type="EC" id="3.4.24.-" evidence="8"/>
<dbReference type="Pfam" id="PF02868">
    <property type="entry name" value="Peptidase_M4_C"/>
    <property type="match status" value="1"/>
</dbReference>
<protein>
    <recommendedName>
        <fullName evidence="8">Neutral metalloproteinase</fullName>
        <ecNumber evidence="8">3.4.24.-</ecNumber>
    </recommendedName>
</protein>
<dbReference type="CDD" id="cd09597">
    <property type="entry name" value="M4_TLP"/>
    <property type="match status" value="1"/>
</dbReference>
<dbReference type="GO" id="GO:0046872">
    <property type="term" value="F:metal ion binding"/>
    <property type="evidence" value="ECO:0007669"/>
    <property type="project" value="UniProtKB-UniRule"/>
</dbReference>
<feature type="domain" description="Peptidase M4" evidence="9">
    <location>
        <begin position="105"/>
        <end position="201"/>
    </location>
</feature>
<gene>
    <name evidence="11" type="primary">prtS</name>
    <name evidence="11" type="ORF">DEA8626_04014</name>
</gene>
<dbReference type="AlphaFoldDB" id="A0A2R8BNG0"/>
<feature type="domain" description="Peptidase M4 C-terminal" evidence="10">
    <location>
        <begin position="205"/>
        <end position="372"/>
    </location>
</feature>
<name>A0A2R8BNG0_9RHOB</name>
<dbReference type="PANTHER" id="PTHR43579">
    <property type="match status" value="1"/>
</dbReference>
<dbReference type="Proteomes" id="UP000244924">
    <property type="component" value="Unassembled WGS sequence"/>
</dbReference>
<keyword evidence="5 8" id="KW-0862">Zinc</keyword>
<feature type="active site" evidence="7">
    <location>
        <position position="194"/>
    </location>
</feature>
<dbReference type="EMBL" id="OMOQ01000006">
    <property type="protein sequence ID" value="SPH24981.1"/>
    <property type="molecule type" value="Genomic_DNA"/>
</dbReference>
<evidence type="ECO:0000256" key="3">
    <source>
        <dbReference type="ARBA" id="ARBA00022723"/>
    </source>
</evidence>
<evidence type="ECO:0000313" key="11">
    <source>
        <dbReference type="EMBL" id="SPH24981.1"/>
    </source>
</evidence>
<dbReference type="Gene3D" id="3.10.170.10">
    <property type="match status" value="1"/>
</dbReference>
<dbReference type="PANTHER" id="PTHR43579:SF1">
    <property type="entry name" value="NEUTRAL METALLOPROTEINASE"/>
    <property type="match status" value="1"/>
</dbReference>
<sequence>MCLSAPSCCSHSGPFVPVPFHCIVPPHMLEVLTMRGDAKTAKAAREQIAIAARAREERSQQSNLRMLPAGAETAAAFVTPAAIAAAPVRNLDRAVHDGKQKAALPGTLVRSEGDGPSGDDDVDMAYDSAKQVYDLYFAEFGRDSIDGMGMKLIQTVHHRRKFNNAFWDGTQMAYGDGDGKIFSTFLELSVIGHEMSHGVVQFSGGLVYEGQSGALNESFADVFGAIVKQHATGESVDHSDWLIGKAILGPDINGSALRSMKAPGTAYSDAVLGQDPQPYHMDFYVNTTSDNGGVHINSGIPNHAFYLYCQYMGGNAWEKPGQIWYHALQRLNNPNAVFHDWATQTMESAMELYGIGSMDAKLLRRAWKLVGIEV</sequence>
<dbReference type="InterPro" id="IPR001570">
    <property type="entry name" value="Peptidase_M4_C_domain"/>
</dbReference>
<proteinExistence type="inferred from homology"/>
<evidence type="ECO:0000256" key="4">
    <source>
        <dbReference type="ARBA" id="ARBA00022801"/>
    </source>
</evidence>
<dbReference type="InterPro" id="IPR023612">
    <property type="entry name" value="Peptidase_M4"/>
</dbReference>
<evidence type="ECO:0000256" key="2">
    <source>
        <dbReference type="ARBA" id="ARBA00022670"/>
    </source>
</evidence>
<dbReference type="RefSeq" id="WP_108854973.1">
    <property type="nucleotide sequence ID" value="NZ_OMOQ01000006.1"/>
</dbReference>
<comment type="similarity">
    <text evidence="1 8">Belongs to the peptidase M4 family.</text>
</comment>
<evidence type="ECO:0000259" key="9">
    <source>
        <dbReference type="Pfam" id="PF01447"/>
    </source>
</evidence>
<evidence type="ECO:0000313" key="12">
    <source>
        <dbReference type="Proteomes" id="UP000244924"/>
    </source>
</evidence>
<organism evidence="11 12">
    <name type="scientific">Albidovulum aquaemixtae</name>
    <dbReference type="NCBI Taxonomy" id="1542388"/>
    <lineage>
        <taxon>Bacteria</taxon>
        <taxon>Pseudomonadati</taxon>
        <taxon>Pseudomonadota</taxon>
        <taxon>Alphaproteobacteria</taxon>
        <taxon>Rhodobacterales</taxon>
        <taxon>Paracoccaceae</taxon>
        <taxon>Albidovulum</taxon>
    </lineage>
</organism>
<evidence type="ECO:0000256" key="1">
    <source>
        <dbReference type="ARBA" id="ARBA00009388"/>
    </source>
</evidence>
<keyword evidence="3" id="KW-0479">Metal-binding</keyword>
<evidence type="ECO:0000256" key="5">
    <source>
        <dbReference type="ARBA" id="ARBA00022833"/>
    </source>
</evidence>
<feature type="active site" description="Proton donor" evidence="7">
    <location>
        <position position="295"/>
    </location>
</feature>
<dbReference type="InterPro" id="IPR013856">
    <property type="entry name" value="Peptidase_M4_domain"/>
</dbReference>
<dbReference type="InterPro" id="IPR027268">
    <property type="entry name" value="Peptidase_M4/M1_CTD_sf"/>
</dbReference>
<dbReference type="Pfam" id="PF01447">
    <property type="entry name" value="Peptidase_M4"/>
    <property type="match status" value="1"/>
</dbReference>
<accession>A0A2R8BNG0</accession>
<dbReference type="GO" id="GO:0004222">
    <property type="term" value="F:metalloendopeptidase activity"/>
    <property type="evidence" value="ECO:0007669"/>
    <property type="project" value="UniProtKB-UniRule"/>
</dbReference>
<comment type="subcellular location">
    <subcellularLocation>
        <location evidence="8">Secreted</location>
    </subcellularLocation>
</comment>
<keyword evidence="6 8" id="KW-0482">Metalloprotease</keyword>
<dbReference type="PRINTS" id="PR00730">
    <property type="entry name" value="THERMOLYSIN"/>
</dbReference>
<keyword evidence="2 8" id="KW-0645">Protease</keyword>
<dbReference type="GO" id="GO:0005576">
    <property type="term" value="C:extracellular region"/>
    <property type="evidence" value="ECO:0007669"/>
    <property type="project" value="UniProtKB-SubCell"/>
</dbReference>
<dbReference type="OrthoDB" id="5378341at2"/>